<organism evidence="2 3">
    <name type="scientific">Amycolatopsis pigmentata</name>
    <dbReference type="NCBI Taxonomy" id="450801"/>
    <lineage>
        <taxon>Bacteria</taxon>
        <taxon>Bacillati</taxon>
        <taxon>Actinomycetota</taxon>
        <taxon>Actinomycetes</taxon>
        <taxon>Pseudonocardiales</taxon>
        <taxon>Pseudonocardiaceae</taxon>
        <taxon>Amycolatopsis</taxon>
    </lineage>
</organism>
<evidence type="ECO:0000313" key="3">
    <source>
        <dbReference type="Proteomes" id="UP001597417"/>
    </source>
</evidence>
<keyword evidence="1" id="KW-0472">Membrane</keyword>
<evidence type="ECO:0000256" key="1">
    <source>
        <dbReference type="SAM" id="Phobius"/>
    </source>
</evidence>
<feature type="transmembrane region" description="Helical" evidence="1">
    <location>
        <begin position="296"/>
        <end position="317"/>
    </location>
</feature>
<feature type="transmembrane region" description="Helical" evidence="1">
    <location>
        <begin position="237"/>
        <end position="258"/>
    </location>
</feature>
<feature type="transmembrane region" description="Helical" evidence="1">
    <location>
        <begin position="393"/>
        <end position="414"/>
    </location>
</feature>
<name>A0ABW5FU32_9PSEU</name>
<feature type="transmembrane region" description="Helical" evidence="1">
    <location>
        <begin position="129"/>
        <end position="154"/>
    </location>
</feature>
<evidence type="ECO:0000313" key="2">
    <source>
        <dbReference type="EMBL" id="MFD2418318.1"/>
    </source>
</evidence>
<reference evidence="3" key="1">
    <citation type="journal article" date="2019" name="Int. J. Syst. Evol. Microbiol.">
        <title>The Global Catalogue of Microorganisms (GCM) 10K type strain sequencing project: providing services to taxonomists for standard genome sequencing and annotation.</title>
        <authorList>
            <consortium name="The Broad Institute Genomics Platform"/>
            <consortium name="The Broad Institute Genome Sequencing Center for Infectious Disease"/>
            <person name="Wu L."/>
            <person name="Ma J."/>
        </authorList>
    </citation>
    <scope>NUCLEOTIDE SEQUENCE [LARGE SCALE GENOMIC DNA]</scope>
    <source>
        <strain evidence="3">CGMCC 4.7645</strain>
    </source>
</reference>
<protein>
    <submittedName>
        <fullName evidence="2">ABC transporter permease</fullName>
    </submittedName>
</protein>
<feature type="transmembrane region" description="Helical" evidence="1">
    <location>
        <begin position="507"/>
        <end position="525"/>
    </location>
</feature>
<feature type="transmembrane region" description="Helical" evidence="1">
    <location>
        <begin position="434"/>
        <end position="455"/>
    </location>
</feature>
<feature type="transmembrane region" description="Helical" evidence="1">
    <location>
        <begin position="460"/>
        <end position="478"/>
    </location>
</feature>
<feature type="transmembrane region" description="Helical" evidence="1">
    <location>
        <begin position="193"/>
        <end position="217"/>
    </location>
</feature>
<feature type="transmembrane region" description="Helical" evidence="1">
    <location>
        <begin position="337"/>
        <end position="361"/>
    </location>
</feature>
<dbReference type="EMBL" id="JBHUKR010000007">
    <property type="protein sequence ID" value="MFD2418318.1"/>
    <property type="molecule type" value="Genomic_DNA"/>
</dbReference>
<keyword evidence="1" id="KW-0812">Transmembrane</keyword>
<dbReference type="RefSeq" id="WP_378266264.1">
    <property type="nucleotide sequence ID" value="NZ_JBHUKR010000007.1"/>
</dbReference>
<keyword evidence="1" id="KW-1133">Transmembrane helix</keyword>
<keyword evidence="3" id="KW-1185">Reference proteome</keyword>
<dbReference type="Proteomes" id="UP001597417">
    <property type="component" value="Unassembled WGS sequence"/>
</dbReference>
<comment type="caution">
    <text evidence="2">The sequence shown here is derived from an EMBL/GenBank/DDBJ whole genome shotgun (WGS) entry which is preliminary data.</text>
</comment>
<proteinExistence type="predicted"/>
<accession>A0ABW5FU32</accession>
<gene>
    <name evidence="2" type="ORF">ACFSXZ_18500</name>
</gene>
<feature type="transmembrane region" description="Helical" evidence="1">
    <location>
        <begin position="20"/>
        <end position="40"/>
    </location>
</feature>
<feature type="transmembrane region" description="Helical" evidence="1">
    <location>
        <begin position="160"/>
        <end position="181"/>
    </location>
</feature>
<sequence>MNEFAGTRHLVRLALRRDRVVLPLWVLVLGVIPVTTTGVYDQLYPDAASRAALTATTSANPTLSLLYGRAFDLSTAGGFTAWRYGVFISLFVGLACVFTVTRHTRQEEETGRQELLSSTVTGRKAPLTAALLVAGTGALATGLIIAIGLIAAHLPAGGAIAFGLGITLNGAVFTGVAAVTVQLAEFSRTANGLASAVLGTTFLLRAVGDSAGGLGWLSWLSPIGWGNEIRPFAGERWWVPPLMLGTAILLAGVAYVVLPRRDIGMGILPARPGPASGPAGLRSPFALAARLHRGALTGWLVGFAAGGVLTGAMADGIGDLVGNSEQTKQIFERMGGASALVAAFLAVMASLFGMIAALYAVQAMLRMRGEETAVRLEPVLATRVTRMRWAAGHLVFSLGGSALLLAVAGVGVGLTHGLRVHDVGGQIPAMLGATMAQLPAVWAVGGASMLLFGFLPAYSAASWTVASLSLALTLYGPILRLPQPVLDISPFTHIPKLPGATAAPAPMLWLTAIALVALALGLTGFKRRDIG</sequence>
<feature type="transmembrane region" description="Helical" evidence="1">
    <location>
        <begin position="81"/>
        <end position="100"/>
    </location>
</feature>